<dbReference type="RefSeq" id="WP_183626891.1">
    <property type="nucleotide sequence ID" value="NZ_JACIDX010000011.1"/>
</dbReference>
<evidence type="ECO:0000313" key="3">
    <source>
        <dbReference type="Proteomes" id="UP000548867"/>
    </source>
</evidence>
<organism evidence="2 3">
    <name type="scientific">Novosphingobium sediminicola</name>
    <dbReference type="NCBI Taxonomy" id="563162"/>
    <lineage>
        <taxon>Bacteria</taxon>
        <taxon>Pseudomonadati</taxon>
        <taxon>Pseudomonadota</taxon>
        <taxon>Alphaproteobacteria</taxon>
        <taxon>Sphingomonadales</taxon>
        <taxon>Sphingomonadaceae</taxon>
        <taxon>Novosphingobium</taxon>
    </lineage>
</organism>
<evidence type="ECO:0000256" key="1">
    <source>
        <dbReference type="SAM" id="SignalP"/>
    </source>
</evidence>
<dbReference type="Proteomes" id="UP000548867">
    <property type="component" value="Unassembled WGS sequence"/>
</dbReference>
<evidence type="ECO:0000313" key="2">
    <source>
        <dbReference type="EMBL" id="MBB3956055.1"/>
    </source>
</evidence>
<accession>A0A7W6CIH1</accession>
<feature type="signal peptide" evidence="1">
    <location>
        <begin position="1"/>
        <end position="28"/>
    </location>
</feature>
<keyword evidence="3" id="KW-1185">Reference proteome</keyword>
<name>A0A7W6CIH1_9SPHN</name>
<dbReference type="AlphaFoldDB" id="A0A7W6CIH1"/>
<proteinExistence type="predicted"/>
<comment type="caution">
    <text evidence="2">The sequence shown here is derived from an EMBL/GenBank/DDBJ whole genome shotgun (WGS) entry which is preliminary data.</text>
</comment>
<keyword evidence="1" id="KW-0732">Signal</keyword>
<reference evidence="2 3" key="1">
    <citation type="submission" date="2020-08" db="EMBL/GenBank/DDBJ databases">
        <title>Genomic Encyclopedia of Type Strains, Phase IV (KMG-IV): sequencing the most valuable type-strain genomes for metagenomic binning, comparative biology and taxonomic classification.</title>
        <authorList>
            <person name="Goeker M."/>
        </authorList>
    </citation>
    <scope>NUCLEOTIDE SEQUENCE [LARGE SCALE GENOMIC DNA]</scope>
    <source>
        <strain evidence="2 3">DSM 27057</strain>
    </source>
</reference>
<protein>
    <submittedName>
        <fullName evidence="2">Uncharacterized protein</fullName>
    </submittedName>
</protein>
<feature type="chain" id="PRO_5030758318" evidence="1">
    <location>
        <begin position="29"/>
        <end position="186"/>
    </location>
</feature>
<dbReference type="EMBL" id="JACIDX010000011">
    <property type="protein sequence ID" value="MBB3956055.1"/>
    <property type="molecule type" value="Genomic_DNA"/>
</dbReference>
<gene>
    <name evidence="2" type="ORF">GGR38_003012</name>
</gene>
<sequence length="186" mass="19094">MRIILKAFAIAGLAVAGSLTVASQPAQAGLLGSLGAPKLPAADTLVAPSPIDGNSGKYMSPFTSDGVTAEWVTKAMKVGAGGAIGSAAGQYAGQQALSQVPFVGGFLGKSLGNSAGRAIALKSIGGEAFLKSSSDLSFDNGDAMLVFVYAKYSTHAEYNKILDATYSIYPELKDRYQSALQHAQKK</sequence>